<dbReference type="EMBL" id="JAOPGA020001768">
    <property type="protein sequence ID" value="KAL0491182.1"/>
    <property type="molecule type" value="Genomic_DNA"/>
</dbReference>
<gene>
    <name evidence="1" type="ORF">AKO1_002317</name>
</gene>
<dbReference type="AlphaFoldDB" id="A0AAW2ZR84"/>
<accession>A0AAW2ZR84</accession>
<reference evidence="1 2" key="1">
    <citation type="submission" date="2024-03" db="EMBL/GenBank/DDBJ databases">
        <title>The Acrasis kona genome and developmental transcriptomes reveal deep origins of eukaryotic multicellular pathways.</title>
        <authorList>
            <person name="Sheikh S."/>
            <person name="Fu C.-J."/>
            <person name="Brown M.W."/>
            <person name="Baldauf S.L."/>
        </authorList>
    </citation>
    <scope>NUCLEOTIDE SEQUENCE [LARGE SCALE GENOMIC DNA]</scope>
    <source>
        <strain evidence="1 2">ATCC MYA-3509</strain>
    </source>
</reference>
<dbReference type="GO" id="GO:0005737">
    <property type="term" value="C:cytoplasm"/>
    <property type="evidence" value="ECO:0007669"/>
    <property type="project" value="TreeGrafter"/>
</dbReference>
<dbReference type="GO" id="GO:0005085">
    <property type="term" value="F:guanyl-nucleotide exchange factor activity"/>
    <property type="evidence" value="ECO:0007669"/>
    <property type="project" value="TreeGrafter"/>
</dbReference>
<name>A0AAW2ZR84_9EUKA</name>
<dbReference type="PANTHER" id="PTHR45982:SF1">
    <property type="entry name" value="REGULATOR OF CHROMOSOME CONDENSATION"/>
    <property type="match status" value="1"/>
</dbReference>
<dbReference type="Proteomes" id="UP001431209">
    <property type="component" value="Unassembled WGS sequence"/>
</dbReference>
<protein>
    <submittedName>
        <fullName evidence="1">Uncharacterized protein</fullName>
    </submittedName>
</protein>
<dbReference type="SUPFAM" id="SSF50985">
    <property type="entry name" value="RCC1/BLIP-II"/>
    <property type="match status" value="1"/>
</dbReference>
<keyword evidence="2" id="KW-1185">Reference proteome</keyword>
<proteinExistence type="predicted"/>
<evidence type="ECO:0000313" key="2">
    <source>
        <dbReference type="Proteomes" id="UP001431209"/>
    </source>
</evidence>
<dbReference type="InterPro" id="IPR009091">
    <property type="entry name" value="RCC1/BLIP-II"/>
</dbReference>
<evidence type="ECO:0000313" key="1">
    <source>
        <dbReference type="EMBL" id="KAL0491182.1"/>
    </source>
</evidence>
<dbReference type="InterPro" id="IPR051553">
    <property type="entry name" value="Ran_GTPase-activating"/>
</dbReference>
<dbReference type="Gene3D" id="2.130.10.30">
    <property type="entry name" value="Regulator of chromosome condensation 1/beta-lactamase-inhibitor protein II"/>
    <property type="match status" value="2"/>
</dbReference>
<comment type="caution">
    <text evidence="1">The sequence shown here is derived from an EMBL/GenBank/DDBJ whole genome shotgun (WGS) entry which is preliminary data.</text>
</comment>
<sequence length="409" mass="46342">MGSSISREGDDISIRGRPKQQYLLQNQTTYEEKPQIHHVRINSQNHLLLFGYTNHQTPNLLFSSHIYLIKKVLFLYDHFLILSDNGSVWSCGDNTNGKIGQGDISRHDALVKLQVDIVRDIKSNGLICFLLLHNGSVCAFGKNDFFNYLPDVFSTPTVIHCLQNAVDIVLNRQNIVVTFKNKAEVYKVHNTSKPLNLAHHTIAASLEKWNIVSQIDKRTILIAQQDDFFHDVFSLQLPGLIKSINSCDECTFCLLEKFDENNSNVYISGQENNDLSGIGKMKIQPTRTISPLSSLKGKYVHKIESGIRHVLFLVKEGKEDIVYCAGSNECKQLGTSAPSYSDEVVELKWRNSLSDDMSYLSTWKIESVGCHGSNTFIWLTNEGYDFYSLLLKNEQYHDISITTFVGSLH</sequence>
<dbReference type="PANTHER" id="PTHR45982">
    <property type="entry name" value="REGULATOR OF CHROMOSOME CONDENSATION"/>
    <property type="match status" value="1"/>
</dbReference>
<organism evidence="1 2">
    <name type="scientific">Acrasis kona</name>
    <dbReference type="NCBI Taxonomy" id="1008807"/>
    <lineage>
        <taxon>Eukaryota</taxon>
        <taxon>Discoba</taxon>
        <taxon>Heterolobosea</taxon>
        <taxon>Tetramitia</taxon>
        <taxon>Eutetramitia</taxon>
        <taxon>Acrasidae</taxon>
        <taxon>Acrasis</taxon>
    </lineage>
</organism>
<dbReference type="Pfam" id="PF13540">
    <property type="entry name" value="RCC1_2"/>
    <property type="match status" value="1"/>
</dbReference>